<evidence type="ECO:0000313" key="2">
    <source>
        <dbReference type="Proteomes" id="UP000041254"/>
    </source>
</evidence>
<name>A0A0G4EZK4_VITBC</name>
<dbReference type="Proteomes" id="UP000041254">
    <property type="component" value="Unassembled WGS sequence"/>
</dbReference>
<gene>
    <name evidence="1" type="ORF">Vbra_8624</name>
</gene>
<reference evidence="1 2" key="1">
    <citation type="submission" date="2014-11" db="EMBL/GenBank/DDBJ databases">
        <authorList>
            <person name="Zhu J."/>
            <person name="Qi W."/>
            <person name="Song R."/>
        </authorList>
    </citation>
    <scope>NUCLEOTIDE SEQUENCE [LARGE SCALE GENOMIC DNA]</scope>
</reference>
<sequence length="236" mass="27028">MLQGCISTISSAYSSTNALYSRNKEASFKAHTENATLVGPVYHCGSYPTEGCEYAETNAGVEDDDRLNVCANVDPHLPHYCATRLSLTQLRAELVAKWGPSGGNLVLKLVRGIDDDRDFPVECNLRGLEKALGMIQDVKDADNAWHRANTILARTPQRDVENVLAAYKKISNRRDWIRNGYTALLREHLFSRCACCVWLQHAYDIEGRRQQRVNHLLELQWKRLQRHEEPMEYQYY</sequence>
<keyword evidence="2" id="KW-1185">Reference proteome</keyword>
<dbReference type="VEuPathDB" id="CryptoDB:Vbra_8624"/>
<accession>A0A0G4EZK4</accession>
<protein>
    <submittedName>
        <fullName evidence="1">Uncharacterized protein</fullName>
    </submittedName>
</protein>
<dbReference type="InParanoid" id="A0A0G4EZK4"/>
<dbReference type="AlphaFoldDB" id="A0A0G4EZK4"/>
<proteinExistence type="predicted"/>
<dbReference type="EMBL" id="CDMY01000348">
    <property type="protein sequence ID" value="CEM04242.1"/>
    <property type="molecule type" value="Genomic_DNA"/>
</dbReference>
<evidence type="ECO:0000313" key="1">
    <source>
        <dbReference type="EMBL" id="CEM04242.1"/>
    </source>
</evidence>
<organism evidence="1 2">
    <name type="scientific">Vitrella brassicaformis (strain CCMP3155)</name>
    <dbReference type="NCBI Taxonomy" id="1169540"/>
    <lineage>
        <taxon>Eukaryota</taxon>
        <taxon>Sar</taxon>
        <taxon>Alveolata</taxon>
        <taxon>Colpodellida</taxon>
        <taxon>Vitrellaceae</taxon>
        <taxon>Vitrella</taxon>
    </lineage>
</organism>